<dbReference type="AlphaFoldDB" id="A0A397FME0"/>
<evidence type="ECO:0000313" key="9">
    <source>
        <dbReference type="Proteomes" id="UP000266196"/>
    </source>
</evidence>
<dbReference type="Proteomes" id="UP000266643">
    <property type="component" value="Unassembled WGS sequence"/>
</dbReference>
<evidence type="ECO:0000313" key="7">
    <source>
        <dbReference type="Proteomes" id="UP000265427"/>
    </source>
</evidence>
<dbReference type="EMBL" id="QUTE01007386">
    <property type="protein sequence ID" value="RHZ29546.1"/>
    <property type="molecule type" value="Genomic_DNA"/>
</dbReference>
<sequence length="116" mass="13019">MGLRPTPAYRFDDEAVVESAGLDAHVWFHDPLLQRIRNKANGRSGLDLVERKVKGMVQGRMCDHTPSQSWSNNDFTGQIQHLGTIGLCLNVDENLYVVYCDTALLSQKSTFDLINP</sequence>
<evidence type="ECO:0000313" key="10">
    <source>
        <dbReference type="Proteomes" id="UP000266239"/>
    </source>
</evidence>
<evidence type="ECO:0000313" key="3">
    <source>
        <dbReference type="EMBL" id="RHY45272.1"/>
    </source>
</evidence>
<evidence type="ECO:0000313" key="5">
    <source>
        <dbReference type="EMBL" id="RHY72497.1"/>
    </source>
</evidence>
<evidence type="ECO:0000313" key="2">
    <source>
        <dbReference type="EMBL" id="RHY24391.1"/>
    </source>
</evidence>
<reference evidence="7 8" key="1">
    <citation type="submission" date="2018-08" db="EMBL/GenBank/DDBJ databases">
        <title>Aphanomyces genome sequencing and annotation.</title>
        <authorList>
            <person name="Minardi D."/>
            <person name="Oidtmann B."/>
            <person name="Van Der Giezen M."/>
            <person name="Studholme D.J."/>
        </authorList>
    </citation>
    <scope>NUCLEOTIDE SEQUENCE [LARGE SCALE GENOMIC DNA]</scope>
    <source>
        <strain evidence="6 9">197901</strain>
        <strain evidence="3 11">D2</strain>
        <strain evidence="1 7">Kv</strain>
        <strain evidence="5 8">SA</strain>
        <strain evidence="4 12">Si</strain>
        <strain evidence="2 10">Yx</strain>
    </source>
</reference>
<dbReference type="Proteomes" id="UP000283543">
    <property type="component" value="Unassembled WGS sequence"/>
</dbReference>
<organism evidence="6 9">
    <name type="scientific">Aphanomyces astaci</name>
    <name type="common">Crayfish plague agent</name>
    <dbReference type="NCBI Taxonomy" id="112090"/>
    <lineage>
        <taxon>Eukaryota</taxon>
        <taxon>Sar</taxon>
        <taxon>Stramenopiles</taxon>
        <taxon>Oomycota</taxon>
        <taxon>Saprolegniomycetes</taxon>
        <taxon>Saprolegniales</taxon>
        <taxon>Verrucalvaceae</taxon>
        <taxon>Aphanomyces</taxon>
    </lineage>
</organism>
<dbReference type="Proteomes" id="UP000266239">
    <property type="component" value="Unassembled WGS sequence"/>
</dbReference>
<dbReference type="VEuPathDB" id="FungiDB:H257_07221"/>
<dbReference type="Proteomes" id="UP000266196">
    <property type="component" value="Unassembled WGS sequence"/>
</dbReference>
<dbReference type="SUPFAM" id="SSF50370">
    <property type="entry name" value="Ricin B-like lectins"/>
    <property type="match status" value="1"/>
</dbReference>
<evidence type="ECO:0000313" key="6">
    <source>
        <dbReference type="EMBL" id="RHZ29546.1"/>
    </source>
</evidence>
<gene>
    <name evidence="2" type="ORF">DYB25_007856</name>
    <name evidence="3" type="ORF">DYB30_012525</name>
    <name evidence="6" type="ORF">DYB31_012456</name>
    <name evidence="4" type="ORF">DYB34_010319</name>
    <name evidence="1" type="ORF">DYB36_013565</name>
    <name evidence="5" type="ORF">DYB38_012775</name>
</gene>
<evidence type="ECO:0000313" key="12">
    <source>
        <dbReference type="Proteomes" id="UP000283543"/>
    </source>
</evidence>
<protein>
    <submittedName>
        <fullName evidence="6">Uncharacterized protein</fullName>
    </submittedName>
</protein>
<dbReference type="EMBL" id="QUTA01003243">
    <property type="protein sequence ID" value="RHY24391.1"/>
    <property type="molecule type" value="Genomic_DNA"/>
</dbReference>
<dbReference type="EMBL" id="QUSZ01004408">
    <property type="protein sequence ID" value="RHY14432.1"/>
    <property type="molecule type" value="Genomic_DNA"/>
</dbReference>
<dbReference type="EMBL" id="QUTB01004588">
    <property type="protein sequence ID" value="RHY61002.1"/>
    <property type="molecule type" value="Genomic_DNA"/>
</dbReference>
<evidence type="ECO:0000313" key="8">
    <source>
        <dbReference type="Proteomes" id="UP000265716"/>
    </source>
</evidence>
<accession>A0A397FME0</accession>
<evidence type="ECO:0000313" key="1">
    <source>
        <dbReference type="EMBL" id="RHY14432.1"/>
    </source>
</evidence>
<dbReference type="EMBL" id="QUTD01008673">
    <property type="protein sequence ID" value="RHY45272.1"/>
    <property type="molecule type" value="Genomic_DNA"/>
</dbReference>
<dbReference type="EMBL" id="QUTC01002890">
    <property type="protein sequence ID" value="RHY72497.1"/>
    <property type="molecule type" value="Genomic_DNA"/>
</dbReference>
<dbReference type="InterPro" id="IPR035992">
    <property type="entry name" value="Ricin_B-like_lectins"/>
</dbReference>
<proteinExistence type="predicted"/>
<dbReference type="Proteomes" id="UP000265716">
    <property type="component" value="Unassembled WGS sequence"/>
</dbReference>
<evidence type="ECO:0000313" key="11">
    <source>
        <dbReference type="Proteomes" id="UP000266643"/>
    </source>
</evidence>
<dbReference type="Proteomes" id="UP000265427">
    <property type="component" value="Unassembled WGS sequence"/>
</dbReference>
<evidence type="ECO:0000313" key="4">
    <source>
        <dbReference type="EMBL" id="RHY61002.1"/>
    </source>
</evidence>
<comment type="caution">
    <text evidence="6">The sequence shown here is derived from an EMBL/GenBank/DDBJ whole genome shotgun (WGS) entry which is preliminary data.</text>
</comment>
<name>A0A397FME0_APHAT</name>